<evidence type="ECO:0000313" key="3">
    <source>
        <dbReference type="Proteomes" id="UP000288178"/>
    </source>
</evidence>
<proteinExistence type="predicted"/>
<keyword evidence="1" id="KW-1133">Transmembrane helix</keyword>
<organism evidence="2 3">
    <name type="scientific">Rubrivivax albus</name>
    <dbReference type="NCBI Taxonomy" id="2499835"/>
    <lineage>
        <taxon>Bacteria</taxon>
        <taxon>Pseudomonadati</taxon>
        <taxon>Pseudomonadota</taxon>
        <taxon>Betaproteobacteria</taxon>
        <taxon>Burkholderiales</taxon>
        <taxon>Sphaerotilaceae</taxon>
        <taxon>Rubrivivax</taxon>
    </lineage>
</organism>
<dbReference type="NCBIfam" id="TIGR03082">
    <property type="entry name" value="Gneg_AbrB_dup"/>
    <property type="match status" value="1"/>
</dbReference>
<sequence length="314" mass="32051">MIGPLLFSALGGVLGVPVAASSRLRNAGQWAIGVALGLYFTPVVGAMVLALAPAICVGVLWALALGWGFHRWLAWTHPDERRATTWFAAAIGGASEMAVMAERAGARVDRVAAAHSLRVLIVVVSVPFAMLWTGAHGADPTQPAAQAVAVQGLALIVVLTLAGVALMHRLGLPNPFVLGALAVTATLTLAGVELSALPRWATNAAQLFIGVSLGARFTPDFARAAPRWLAAVAAGTVGMLLLSAGFAWALAAAIGLHPATAVLATSPGGIAEMAITAKVLQLGVPTVTAFHVVRYVAVLLLTGPLFRAAGRASP</sequence>
<dbReference type="PANTHER" id="PTHR38457">
    <property type="entry name" value="REGULATOR ABRB-RELATED"/>
    <property type="match status" value="1"/>
</dbReference>
<feature type="transmembrane region" description="Helical" evidence="1">
    <location>
        <begin position="200"/>
        <end position="217"/>
    </location>
</feature>
<feature type="transmembrane region" description="Helical" evidence="1">
    <location>
        <begin position="117"/>
        <end position="138"/>
    </location>
</feature>
<dbReference type="InterPro" id="IPR017516">
    <property type="entry name" value="AbrB_dup"/>
</dbReference>
<evidence type="ECO:0000313" key="2">
    <source>
        <dbReference type="EMBL" id="RVT51776.1"/>
    </source>
</evidence>
<accession>A0A437JWI8</accession>
<dbReference type="GO" id="GO:0016020">
    <property type="term" value="C:membrane"/>
    <property type="evidence" value="ECO:0007669"/>
    <property type="project" value="InterPro"/>
</dbReference>
<dbReference type="GO" id="GO:0010468">
    <property type="term" value="P:regulation of gene expression"/>
    <property type="evidence" value="ECO:0007669"/>
    <property type="project" value="InterPro"/>
</dbReference>
<dbReference type="AlphaFoldDB" id="A0A437JWI8"/>
<gene>
    <name evidence="2" type="ORF">ENE75_12935</name>
</gene>
<name>A0A437JWI8_9BURK</name>
<keyword evidence="1" id="KW-0472">Membrane</keyword>
<feature type="transmembrane region" description="Helical" evidence="1">
    <location>
        <begin position="292"/>
        <end position="310"/>
    </location>
</feature>
<dbReference type="InterPro" id="IPR007820">
    <property type="entry name" value="AbrB_fam"/>
</dbReference>
<dbReference type="Proteomes" id="UP000288178">
    <property type="component" value="Unassembled WGS sequence"/>
</dbReference>
<dbReference type="OrthoDB" id="8527964at2"/>
<keyword evidence="3" id="KW-1185">Reference proteome</keyword>
<feature type="transmembrane region" description="Helical" evidence="1">
    <location>
        <begin position="144"/>
        <end position="164"/>
    </location>
</feature>
<dbReference type="EMBL" id="SACT01000003">
    <property type="protein sequence ID" value="RVT51776.1"/>
    <property type="molecule type" value="Genomic_DNA"/>
</dbReference>
<comment type="caution">
    <text evidence="2">The sequence shown here is derived from an EMBL/GenBank/DDBJ whole genome shotgun (WGS) entry which is preliminary data.</text>
</comment>
<keyword evidence="1" id="KW-0812">Transmembrane</keyword>
<dbReference type="PANTHER" id="PTHR38457:SF1">
    <property type="entry name" value="REGULATOR ABRB-RELATED"/>
    <property type="match status" value="1"/>
</dbReference>
<feature type="transmembrane region" description="Helical" evidence="1">
    <location>
        <begin position="229"/>
        <end position="256"/>
    </location>
</feature>
<protein>
    <submittedName>
        <fullName evidence="2">AbrB family transcriptional regulator</fullName>
    </submittedName>
</protein>
<feature type="transmembrane region" description="Helical" evidence="1">
    <location>
        <begin position="176"/>
        <end position="194"/>
    </location>
</feature>
<dbReference type="PIRSF" id="PIRSF038991">
    <property type="entry name" value="Protein_AbrB"/>
    <property type="match status" value="1"/>
</dbReference>
<evidence type="ECO:0000256" key="1">
    <source>
        <dbReference type="SAM" id="Phobius"/>
    </source>
</evidence>
<reference evidence="2 3" key="1">
    <citation type="submission" date="2019-01" db="EMBL/GenBank/DDBJ databases">
        <authorList>
            <person name="Chen W.-M."/>
        </authorList>
    </citation>
    <scope>NUCLEOTIDE SEQUENCE [LARGE SCALE GENOMIC DNA]</scope>
    <source>
        <strain evidence="2 3">ICH-3</strain>
    </source>
</reference>
<dbReference type="Pfam" id="PF05145">
    <property type="entry name" value="AbrB"/>
    <property type="match status" value="1"/>
</dbReference>
<feature type="transmembrane region" description="Helical" evidence="1">
    <location>
        <begin position="30"/>
        <end position="63"/>
    </location>
</feature>